<evidence type="ECO:0000313" key="2">
    <source>
        <dbReference type="Proteomes" id="UP000638849"/>
    </source>
</evidence>
<comment type="caution">
    <text evidence="1">The sequence shown here is derived from an EMBL/GenBank/DDBJ whole genome shotgun (WGS) entry which is preliminary data.</text>
</comment>
<dbReference type="Proteomes" id="UP000638849">
    <property type="component" value="Unassembled WGS sequence"/>
</dbReference>
<reference evidence="1 2" key="1">
    <citation type="submission" date="2020-12" db="EMBL/GenBank/DDBJ databases">
        <authorList>
            <person name="Kusuma A.B."/>
            <person name="Nouioui I."/>
            <person name="Goodfellow M."/>
        </authorList>
    </citation>
    <scope>NUCLEOTIDE SEQUENCE [LARGE SCALE GENOMIC DNA]</scope>
    <source>
        <strain evidence="1 2">DSM 41764</strain>
    </source>
</reference>
<sequence length="123" mass="13641">MTTPFTAEQTFAALYQAVKPDFVGNRWERGYAWAMDSVRDILGKYRLDGSAESRLAVVEPAIREWLAAGPDRDSQEYNDGCLTGQDTIRGILDGDPEEVLSQLEDAAEAAQKLYAEARQRTGP</sequence>
<protein>
    <submittedName>
        <fullName evidence="1">Uncharacterized protein</fullName>
    </submittedName>
</protein>
<evidence type="ECO:0000313" key="1">
    <source>
        <dbReference type="EMBL" id="MBI0312700.1"/>
    </source>
</evidence>
<gene>
    <name evidence="1" type="ORF">JBF12_06765</name>
</gene>
<keyword evidence="2" id="KW-1185">Reference proteome</keyword>
<name>A0ABS0R6J7_9ACTN</name>
<proteinExistence type="predicted"/>
<organism evidence="1 2">
    <name type="scientific">Streptomyces javensis</name>
    <dbReference type="NCBI Taxonomy" id="114698"/>
    <lineage>
        <taxon>Bacteria</taxon>
        <taxon>Bacillati</taxon>
        <taxon>Actinomycetota</taxon>
        <taxon>Actinomycetes</taxon>
        <taxon>Kitasatosporales</taxon>
        <taxon>Streptomycetaceae</taxon>
        <taxon>Streptomyces</taxon>
        <taxon>Streptomyces violaceusniger group</taxon>
    </lineage>
</organism>
<dbReference type="EMBL" id="JAEEAQ010000040">
    <property type="protein sequence ID" value="MBI0312700.1"/>
    <property type="molecule type" value="Genomic_DNA"/>
</dbReference>
<accession>A0ABS0R6J7</accession>
<dbReference type="RefSeq" id="WP_198275924.1">
    <property type="nucleotide sequence ID" value="NZ_BAAAIF010000018.1"/>
</dbReference>